<comment type="subcellular location">
    <subcellularLocation>
        <location evidence="1">Cell envelope</location>
    </subcellularLocation>
</comment>
<feature type="domain" description="Imelysin-like" evidence="4">
    <location>
        <begin position="38"/>
        <end position="323"/>
    </location>
</feature>
<keyword evidence="6" id="KW-1185">Reference proteome</keyword>
<accession>A0A840UMZ8</accession>
<keyword evidence="2 3" id="KW-0732">Signal</keyword>
<dbReference type="Proteomes" id="UP000591735">
    <property type="component" value="Unassembled WGS sequence"/>
</dbReference>
<evidence type="ECO:0000313" key="5">
    <source>
        <dbReference type="EMBL" id="MBB5322028.1"/>
    </source>
</evidence>
<evidence type="ECO:0000313" key="6">
    <source>
        <dbReference type="Proteomes" id="UP000591735"/>
    </source>
</evidence>
<feature type="signal peptide" evidence="3">
    <location>
        <begin position="1"/>
        <end position="21"/>
    </location>
</feature>
<organism evidence="5 6">
    <name type="scientific">Marinobacter oulmenensis</name>
    <dbReference type="NCBI Taxonomy" id="643747"/>
    <lineage>
        <taxon>Bacteria</taxon>
        <taxon>Pseudomonadati</taxon>
        <taxon>Pseudomonadota</taxon>
        <taxon>Gammaproteobacteria</taxon>
        <taxon>Pseudomonadales</taxon>
        <taxon>Marinobacteraceae</taxon>
        <taxon>Marinobacter</taxon>
    </lineage>
</organism>
<comment type="caution">
    <text evidence="5">The sequence shown here is derived from an EMBL/GenBank/DDBJ whole genome shotgun (WGS) entry which is preliminary data.</text>
</comment>
<gene>
    <name evidence="5" type="ORF">HNR38_002523</name>
</gene>
<name>A0A840UMZ8_9GAMM</name>
<dbReference type="EMBL" id="JACHFE010000006">
    <property type="protein sequence ID" value="MBB5322028.1"/>
    <property type="molecule type" value="Genomic_DNA"/>
</dbReference>
<dbReference type="CDD" id="cd14659">
    <property type="entry name" value="Imelysin-like_IPPA"/>
    <property type="match status" value="1"/>
</dbReference>
<dbReference type="RefSeq" id="WP_183704704.1">
    <property type="nucleotide sequence ID" value="NZ_JACHFE010000006.1"/>
</dbReference>
<reference evidence="5 6" key="1">
    <citation type="submission" date="2020-08" db="EMBL/GenBank/DDBJ databases">
        <title>Genomic Encyclopedia of Type Strains, Phase IV (KMG-IV): sequencing the most valuable type-strain genomes for metagenomic binning, comparative biology and taxonomic classification.</title>
        <authorList>
            <person name="Goeker M."/>
        </authorList>
    </citation>
    <scope>NUCLEOTIDE SEQUENCE [LARGE SCALE GENOMIC DNA]</scope>
    <source>
        <strain evidence="5 6">DSM 22359</strain>
    </source>
</reference>
<evidence type="ECO:0000259" key="4">
    <source>
        <dbReference type="Pfam" id="PF09375"/>
    </source>
</evidence>
<dbReference type="AlphaFoldDB" id="A0A840UMZ8"/>
<dbReference type="GO" id="GO:0030313">
    <property type="term" value="C:cell envelope"/>
    <property type="evidence" value="ECO:0007669"/>
    <property type="project" value="UniProtKB-SubCell"/>
</dbReference>
<dbReference type="Pfam" id="PF09375">
    <property type="entry name" value="Peptidase_M75"/>
    <property type="match status" value="1"/>
</dbReference>
<sequence length="345" mass="38058">MKPFSRLLCISAALLALNASAAAETPAQQARQQWHQEILTGYEHLAEQAGAFADAAGSWCSSPSEQGRTTTEKAWREAFMAWQAVRFVNFGPIETDNRSWQFQFWPDPKNLIARKARYLLSSDEPATAGTIDDSGVAVQGFPMAEYLLFDQPFNQGERALPAGRSCDLLVLVAGHIRDTADQQLRDWQAFRAPYLANDQYHDTTIKAGMTALEVLEERRLAQPMGLRGNGKRSVYAADAWRSGTSLATLEATVRGLKQHFLPGLTLLLENGNQPELAPRIRSQFDEVLENFPDMDKPMAPLLAEDGHYSELQGLFVDVSQLTTLVNDQAAVALGVVRGFNSSDGD</sequence>
<evidence type="ECO:0000256" key="3">
    <source>
        <dbReference type="SAM" id="SignalP"/>
    </source>
</evidence>
<dbReference type="InterPro" id="IPR018976">
    <property type="entry name" value="Imelysin-like"/>
</dbReference>
<dbReference type="Gene3D" id="1.20.1420.20">
    <property type="entry name" value="M75 peptidase, HXXE motif"/>
    <property type="match status" value="1"/>
</dbReference>
<protein>
    <recommendedName>
        <fullName evidence="4">Imelysin-like domain-containing protein</fullName>
    </recommendedName>
</protein>
<feature type="chain" id="PRO_5033063514" description="Imelysin-like domain-containing protein" evidence="3">
    <location>
        <begin position="22"/>
        <end position="345"/>
    </location>
</feature>
<dbReference type="InterPro" id="IPR034984">
    <property type="entry name" value="Imelysin-like_IPPA"/>
</dbReference>
<evidence type="ECO:0000256" key="1">
    <source>
        <dbReference type="ARBA" id="ARBA00004196"/>
    </source>
</evidence>
<proteinExistence type="predicted"/>
<evidence type="ECO:0000256" key="2">
    <source>
        <dbReference type="ARBA" id="ARBA00022729"/>
    </source>
</evidence>
<dbReference type="InterPro" id="IPR038352">
    <property type="entry name" value="Imelysin_sf"/>
</dbReference>